<keyword evidence="3" id="KW-0378">Hydrolase</keyword>
<keyword evidence="2 9" id="KW-0812">Transmembrane</keyword>
<sequence>FAMAKPSTTKQTQGVSAKRRTAFENAQRKQKTNEQQKFTGKKQLPEPTHVGHFLMMLVMKVCRMILFIDTSVKIGVYLIGVMIGSIICDLFVVPRTFMADRRNFLNQYFVKLGWAWTLTFVSIYILLTTLIYCCRDFAKICQHMSRVVVGTGFWYFCTSIFMHIENTVGICTQSEIGDKTTCIEAEKNWLGFDISGHVFLEIHCLLIISEEVKTFKEWKKLGDILHSEYLQDKRNLTEDEILQTQINYKTLTPYIKIVVLILTIMVVLFEFMLFTSTIYRFHTLSQKVTASFVAVICWFVSYRLLFRTGNPYPFVPVMPGHSILHFMKIK</sequence>
<dbReference type="GO" id="GO:0019915">
    <property type="term" value="P:lipid storage"/>
    <property type="evidence" value="ECO:0007669"/>
    <property type="project" value="InterPro"/>
</dbReference>
<keyword evidence="7 9" id="KW-0472">Membrane</keyword>
<evidence type="ECO:0008006" key="11">
    <source>
        <dbReference type="Google" id="ProtNLM"/>
    </source>
</evidence>
<organism evidence="10">
    <name type="scientific">Arion vulgaris</name>
    <dbReference type="NCBI Taxonomy" id="1028688"/>
    <lineage>
        <taxon>Eukaryota</taxon>
        <taxon>Metazoa</taxon>
        <taxon>Spiralia</taxon>
        <taxon>Lophotrochozoa</taxon>
        <taxon>Mollusca</taxon>
        <taxon>Gastropoda</taxon>
        <taxon>Heterobranchia</taxon>
        <taxon>Euthyneura</taxon>
        <taxon>Panpulmonata</taxon>
        <taxon>Eupulmonata</taxon>
        <taxon>Stylommatophora</taxon>
        <taxon>Helicina</taxon>
        <taxon>Arionoidea</taxon>
        <taxon>Arionidae</taxon>
        <taxon>Arion</taxon>
    </lineage>
</organism>
<feature type="transmembrane region" description="Helical" evidence="9">
    <location>
        <begin position="75"/>
        <end position="93"/>
    </location>
</feature>
<evidence type="ECO:0000256" key="9">
    <source>
        <dbReference type="SAM" id="Phobius"/>
    </source>
</evidence>
<dbReference type="GO" id="GO:0008654">
    <property type="term" value="P:phospholipid biosynthetic process"/>
    <property type="evidence" value="ECO:0007669"/>
    <property type="project" value="TreeGrafter"/>
</dbReference>
<proteinExistence type="inferred from homology"/>
<keyword evidence="5 9" id="KW-1133">Transmembrane helix</keyword>
<protein>
    <recommendedName>
        <fullName evidence="11">FIT family protein</fullName>
    </recommendedName>
</protein>
<evidence type="ECO:0000256" key="4">
    <source>
        <dbReference type="ARBA" id="ARBA00022824"/>
    </source>
</evidence>
<evidence type="ECO:0000256" key="2">
    <source>
        <dbReference type="ARBA" id="ARBA00022692"/>
    </source>
</evidence>
<dbReference type="AlphaFoldDB" id="A0A0B7B0J2"/>
<dbReference type="EMBL" id="HACG01038961">
    <property type="protein sequence ID" value="CEK85826.1"/>
    <property type="molecule type" value="Transcribed_RNA"/>
</dbReference>
<gene>
    <name evidence="10" type="primary">ORF150447</name>
</gene>
<dbReference type="GO" id="GO:0010945">
    <property type="term" value="F:coenzyme A diphosphatase activity"/>
    <property type="evidence" value="ECO:0007669"/>
    <property type="project" value="InterPro"/>
</dbReference>
<dbReference type="InterPro" id="IPR046401">
    <property type="entry name" value="FITM1/2"/>
</dbReference>
<evidence type="ECO:0000256" key="7">
    <source>
        <dbReference type="ARBA" id="ARBA00023136"/>
    </source>
</evidence>
<dbReference type="GO" id="GO:0034389">
    <property type="term" value="P:lipid droplet organization"/>
    <property type="evidence" value="ECO:0007669"/>
    <property type="project" value="InterPro"/>
</dbReference>
<dbReference type="PANTHER" id="PTHR23129:SF0">
    <property type="entry name" value="ACYL-COENZYME A DIPHOSPHATASE FITM2"/>
    <property type="match status" value="1"/>
</dbReference>
<keyword evidence="6" id="KW-0443">Lipid metabolism</keyword>
<feature type="non-terminal residue" evidence="10">
    <location>
        <position position="1"/>
    </location>
</feature>
<evidence type="ECO:0000256" key="3">
    <source>
        <dbReference type="ARBA" id="ARBA00022801"/>
    </source>
</evidence>
<dbReference type="PANTHER" id="PTHR23129">
    <property type="entry name" value="ACYL-COENZYME A DIPHOSPHATASE FITM2"/>
    <property type="match status" value="1"/>
</dbReference>
<feature type="region of interest" description="Disordered" evidence="8">
    <location>
        <begin position="1"/>
        <end position="44"/>
    </location>
</feature>
<feature type="transmembrane region" description="Helical" evidence="9">
    <location>
        <begin position="288"/>
        <end position="306"/>
    </location>
</feature>
<feature type="compositionally biased region" description="Polar residues" evidence="8">
    <location>
        <begin position="1"/>
        <end position="15"/>
    </location>
</feature>
<evidence type="ECO:0000256" key="8">
    <source>
        <dbReference type="SAM" id="MobiDB-lite"/>
    </source>
</evidence>
<keyword evidence="4" id="KW-0256">Endoplasmic reticulum</keyword>
<accession>A0A0B7B0J2</accession>
<dbReference type="HAMAP" id="MF_03230">
    <property type="entry name" value="FITM2"/>
    <property type="match status" value="1"/>
</dbReference>
<feature type="transmembrane region" description="Helical" evidence="9">
    <location>
        <begin position="113"/>
        <end position="134"/>
    </location>
</feature>
<evidence type="ECO:0000313" key="10">
    <source>
        <dbReference type="EMBL" id="CEK85826.1"/>
    </source>
</evidence>
<feature type="transmembrane region" description="Helical" evidence="9">
    <location>
        <begin position="257"/>
        <end position="282"/>
    </location>
</feature>
<name>A0A0B7B0J2_9EUPU</name>
<dbReference type="GO" id="GO:0005789">
    <property type="term" value="C:endoplasmic reticulum membrane"/>
    <property type="evidence" value="ECO:0007669"/>
    <property type="project" value="UniProtKB-SubCell"/>
</dbReference>
<dbReference type="Pfam" id="PF10261">
    <property type="entry name" value="FIT"/>
    <property type="match status" value="1"/>
</dbReference>
<comment type="subcellular location">
    <subcellularLocation>
        <location evidence="1">Endoplasmic reticulum membrane</location>
        <topology evidence="1">Multi-pass membrane protein</topology>
    </subcellularLocation>
</comment>
<evidence type="ECO:0000256" key="6">
    <source>
        <dbReference type="ARBA" id="ARBA00023098"/>
    </source>
</evidence>
<evidence type="ECO:0000256" key="1">
    <source>
        <dbReference type="ARBA" id="ARBA00004477"/>
    </source>
</evidence>
<dbReference type="InterPro" id="IPR019388">
    <property type="entry name" value="FIT"/>
</dbReference>
<evidence type="ECO:0000256" key="5">
    <source>
        <dbReference type="ARBA" id="ARBA00022989"/>
    </source>
</evidence>
<reference evidence="10" key="1">
    <citation type="submission" date="2014-12" db="EMBL/GenBank/DDBJ databases">
        <title>Insight into the proteome of Arion vulgaris.</title>
        <authorList>
            <person name="Aradska J."/>
            <person name="Bulat T."/>
            <person name="Smidak R."/>
            <person name="Sarate P."/>
            <person name="Gangsoo J."/>
            <person name="Sialana F."/>
            <person name="Bilban M."/>
            <person name="Lubec G."/>
        </authorList>
    </citation>
    <scope>NUCLEOTIDE SEQUENCE</scope>
    <source>
        <tissue evidence="10">Skin</tissue>
    </source>
</reference>